<dbReference type="EMBL" id="SZZH01000009">
    <property type="protein sequence ID" value="TKV55976.1"/>
    <property type="molecule type" value="Genomic_DNA"/>
</dbReference>
<feature type="region of interest" description="Disordered" evidence="1">
    <location>
        <begin position="1"/>
        <end position="21"/>
    </location>
</feature>
<dbReference type="PANTHER" id="PTHR38588:SF1">
    <property type="entry name" value="BLL0334 PROTEIN"/>
    <property type="match status" value="1"/>
</dbReference>
<gene>
    <name evidence="2" type="ORF">FDO65_21790</name>
</gene>
<dbReference type="InterPro" id="IPR023393">
    <property type="entry name" value="START-like_dom_sf"/>
</dbReference>
<dbReference type="CDD" id="cd07823">
    <property type="entry name" value="SRPBCC_5"/>
    <property type="match status" value="1"/>
</dbReference>
<evidence type="ECO:0000256" key="1">
    <source>
        <dbReference type="SAM" id="MobiDB-lite"/>
    </source>
</evidence>
<comment type="caution">
    <text evidence="2">The sequence shown here is derived from an EMBL/GenBank/DDBJ whole genome shotgun (WGS) entry which is preliminary data.</text>
</comment>
<dbReference type="InterPro" id="IPR010419">
    <property type="entry name" value="CO_DH_gsu"/>
</dbReference>
<dbReference type="PANTHER" id="PTHR38588">
    <property type="entry name" value="BLL0334 PROTEIN"/>
    <property type="match status" value="1"/>
</dbReference>
<dbReference type="OrthoDB" id="9808623at2"/>
<dbReference type="Proteomes" id="UP000306985">
    <property type="component" value="Unassembled WGS sequence"/>
</dbReference>
<organism evidence="2 3">
    <name type="scientific">Nakamurella flava</name>
    <dbReference type="NCBI Taxonomy" id="2576308"/>
    <lineage>
        <taxon>Bacteria</taxon>
        <taxon>Bacillati</taxon>
        <taxon>Actinomycetota</taxon>
        <taxon>Actinomycetes</taxon>
        <taxon>Nakamurellales</taxon>
        <taxon>Nakamurellaceae</taxon>
        <taxon>Nakamurella</taxon>
    </lineage>
</organism>
<dbReference type="Pfam" id="PF06240">
    <property type="entry name" value="COXG"/>
    <property type="match status" value="1"/>
</dbReference>
<evidence type="ECO:0000313" key="3">
    <source>
        <dbReference type="Proteomes" id="UP000306985"/>
    </source>
</evidence>
<sequence length="268" mass="28193">MRQSRGEAVSPTPPSPYRLALGPRRSDVELEHRFEVPVGIEKAWAALIDIQQIGTCFPGAHLDAIDGDEFSGSVKLKIAGLRMTYKGTARFVEKDHELHRARIEATGNAGESETAAMLVTATASAVAPNRTAVDLVTTLSLTGRRAAFGRPVMVEAGNFLVSRFADCVSTKLSGRDAGGATLVDVTDPDEVAAAVVASEQAAVARTAPALAAGRPRVRREVPGDARALLGGQAIPSLQKAVPIVCGAIGLLLTIKLFRRSPKHAATED</sequence>
<dbReference type="SUPFAM" id="SSF55961">
    <property type="entry name" value="Bet v1-like"/>
    <property type="match status" value="1"/>
</dbReference>
<proteinExistence type="predicted"/>
<name>A0A4U6Q8J7_9ACTN</name>
<dbReference type="AlphaFoldDB" id="A0A4U6Q8J7"/>
<accession>A0A4U6Q8J7</accession>
<protein>
    <recommendedName>
        <fullName evidence="4">Carbon monoxide dehydrogenase</fullName>
    </recommendedName>
</protein>
<evidence type="ECO:0008006" key="4">
    <source>
        <dbReference type="Google" id="ProtNLM"/>
    </source>
</evidence>
<dbReference type="Gene3D" id="3.30.530.20">
    <property type="match status" value="1"/>
</dbReference>
<evidence type="ECO:0000313" key="2">
    <source>
        <dbReference type="EMBL" id="TKV55976.1"/>
    </source>
</evidence>
<reference evidence="2 3" key="1">
    <citation type="submission" date="2019-05" db="EMBL/GenBank/DDBJ databases">
        <title>Nakamurella sp. N5BH11, whole genome shotgun sequence.</title>
        <authorList>
            <person name="Tuo L."/>
        </authorList>
    </citation>
    <scope>NUCLEOTIDE SEQUENCE [LARGE SCALE GENOMIC DNA]</scope>
    <source>
        <strain evidence="2 3">N5BH11</strain>
    </source>
</reference>
<keyword evidence="3" id="KW-1185">Reference proteome</keyword>